<dbReference type="RefSeq" id="WP_069120728.1">
    <property type="nucleotide sequence ID" value="NZ_MARB01000001.1"/>
</dbReference>
<dbReference type="InterPro" id="IPR000515">
    <property type="entry name" value="MetI-like"/>
</dbReference>
<organism evidence="9 10">
    <name type="scientific">Candidatus Thiodiazotropha endolucinida</name>
    <dbReference type="NCBI Taxonomy" id="1655433"/>
    <lineage>
        <taxon>Bacteria</taxon>
        <taxon>Pseudomonadati</taxon>
        <taxon>Pseudomonadota</taxon>
        <taxon>Gammaproteobacteria</taxon>
        <taxon>Chromatiales</taxon>
        <taxon>Sedimenticolaceae</taxon>
        <taxon>Candidatus Thiodiazotropha</taxon>
    </lineage>
</organism>
<dbReference type="Pfam" id="PF00528">
    <property type="entry name" value="BPD_transp_1"/>
    <property type="match status" value="1"/>
</dbReference>
<dbReference type="Gene3D" id="1.10.3720.10">
    <property type="entry name" value="MetI-like"/>
    <property type="match status" value="1"/>
</dbReference>
<comment type="subcellular location">
    <subcellularLocation>
        <location evidence="1 7">Cell membrane</location>
        <topology evidence="1 7">Multi-pass membrane protein</topology>
    </subcellularLocation>
</comment>
<keyword evidence="6 7" id="KW-0472">Membrane</keyword>
<reference evidence="9 10" key="1">
    <citation type="submission" date="2016-06" db="EMBL/GenBank/DDBJ databases">
        <title>Genome sequence of endosymbiont of Candidatus Endolucinida thiodiazotropha.</title>
        <authorList>
            <person name="Poehlein A."/>
            <person name="Koenig S."/>
            <person name="Heiden S.E."/>
            <person name="Thuermer A."/>
            <person name="Voget S."/>
            <person name="Daniel R."/>
            <person name="Markert S."/>
            <person name="Gros O."/>
            <person name="Schweder T."/>
        </authorList>
    </citation>
    <scope>NUCLEOTIDE SEQUENCE [LARGE SCALE GENOMIC DNA]</scope>
    <source>
        <strain evidence="9 10">COS</strain>
    </source>
</reference>
<feature type="transmembrane region" description="Helical" evidence="7">
    <location>
        <begin position="92"/>
        <end position="113"/>
    </location>
</feature>
<keyword evidence="10" id="KW-1185">Reference proteome</keyword>
<dbReference type="PROSITE" id="PS50928">
    <property type="entry name" value="ABC_TM1"/>
    <property type="match status" value="1"/>
</dbReference>
<accession>A0A7Z0VPT0</accession>
<gene>
    <name evidence="9" type="primary">ssuC</name>
    <name evidence="9" type="ORF">CODIS_02370</name>
</gene>
<dbReference type="SUPFAM" id="SSF161098">
    <property type="entry name" value="MetI-like"/>
    <property type="match status" value="1"/>
</dbReference>
<evidence type="ECO:0000256" key="5">
    <source>
        <dbReference type="ARBA" id="ARBA00022989"/>
    </source>
</evidence>
<evidence type="ECO:0000256" key="3">
    <source>
        <dbReference type="ARBA" id="ARBA00022475"/>
    </source>
</evidence>
<dbReference type="PANTHER" id="PTHR30151:SF38">
    <property type="entry name" value="ALIPHATIC SULFONATES TRANSPORT PERMEASE PROTEIN SSUC-RELATED"/>
    <property type="match status" value="1"/>
</dbReference>
<dbReference type="GO" id="GO:0055085">
    <property type="term" value="P:transmembrane transport"/>
    <property type="evidence" value="ECO:0007669"/>
    <property type="project" value="InterPro"/>
</dbReference>
<dbReference type="OrthoDB" id="5298727at2"/>
<dbReference type="Proteomes" id="UP000094769">
    <property type="component" value="Unassembled WGS sequence"/>
</dbReference>
<feature type="transmembrane region" description="Helical" evidence="7">
    <location>
        <begin position="209"/>
        <end position="231"/>
    </location>
</feature>
<evidence type="ECO:0000259" key="8">
    <source>
        <dbReference type="PROSITE" id="PS50928"/>
    </source>
</evidence>
<evidence type="ECO:0000313" key="10">
    <source>
        <dbReference type="Proteomes" id="UP000094769"/>
    </source>
</evidence>
<keyword evidence="5 7" id="KW-1133">Transmembrane helix</keyword>
<evidence type="ECO:0000256" key="7">
    <source>
        <dbReference type="RuleBase" id="RU363032"/>
    </source>
</evidence>
<proteinExistence type="inferred from homology"/>
<dbReference type="EMBL" id="MARB01000001">
    <property type="protein sequence ID" value="ODJ89677.1"/>
    <property type="molecule type" value="Genomic_DNA"/>
</dbReference>
<evidence type="ECO:0000256" key="1">
    <source>
        <dbReference type="ARBA" id="ARBA00004651"/>
    </source>
</evidence>
<dbReference type="PANTHER" id="PTHR30151">
    <property type="entry name" value="ALKANE SULFONATE ABC TRANSPORTER-RELATED, MEMBRANE SUBUNIT"/>
    <property type="match status" value="1"/>
</dbReference>
<feature type="transmembrane region" description="Helical" evidence="7">
    <location>
        <begin position="170"/>
        <end position="189"/>
    </location>
</feature>
<keyword evidence="2 7" id="KW-0813">Transport</keyword>
<evidence type="ECO:0000256" key="2">
    <source>
        <dbReference type="ARBA" id="ARBA00022448"/>
    </source>
</evidence>
<dbReference type="CDD" id="cd06261">
    <property type="entry name" value="TM_PBP2"/>
    <property type="match status" value="1"/>
</dbReference>
<sequence>MLQGSNWGRWLFLSVFLLIWQIAAHLLESDQLPGPWEVMQSLWYHLTEGDLLISIIVTLRRVVLAFTLAMLVGIVVGFLMGRFPLVDTILDGVLIMGLNIPALVIIILCYVWFGLVEAAAVAAVAINKMPLVAVTVREGVRAIDHQLLQVGEVFRVPLLRSLFHIYMPQLYPYLITAARSGLSLIWKIVLVVELLGRSDGVGFQLSTFFQFFDITSILAYTLAFVFVIYSIESLLMRPLENYLSRWRS</sequence>
<comment type="caution">
    <text evidence="9">The sequence shown here is derived from an EMBL/GenBank/DDBJ whole genome shotgun (WGS) entry which is preliminary data.</text>
</comment>
<keyword evidence="3" id="KW-1003">Cell membrane</keyword>
<keyword evidence="4 7" id="KW-0812">Transmembrane</keyword>
<dbReference type="AlphaFoldDB" id="A0A7Z0VPT0"/>
<dbReference type="InterPro" id="IPR035906">
    <property type="entry name" value="MetI-like_sf"/>
</dbReference>
<comment type="similarity">
    <text evidence="7">Belongs to the binding-protein-dependent transport system permease family.</text>
</comment>
<protein>
    <submittedName>
        <fullName evidence="9">Putative aliphatic sulfonates transport permease protein SsuC</fullName>
    </submittedName>
</protein>
<feature type="domain" description="ABC transmembrane type-1" evidence="8">
    <location>
        <begin position="55"/>
        <end position="235"/>
    </location>
</feature>
<feature type="transmembrane region" description="Helical" evidence="7">
    <location>
        <begin position="53"/>
        <end position="80"/>
    </location>
</feature>
<dbReference type="GO" id="GO:0005886">
    <property type="term" value="C:plasma membrane"/>
    <property type="evidence" value="ECO:0007669"/>
    <property type="project" value="UniProtKB-SubCell"/>
</dbReference>
<evidence type="ECO:0000313" key="9">
    <source>
        <dbReference type="EMBL" id="ODJ89677.1"/>
    </source>
</evidence>
<evidence type="ECO:0000256" key="4">
    <source>
        <dbReference type="ARBA" id="ARBA00022692"/>
    </source>
</evidence>
<evidence type="ECO:0000256" key="6">
    <source>
        <dbReference type="ARBA" id="ARBA00023136"/>
    </source>
</evidence>
<name>A0A7Z0VPT0_9GAMM</name>